<protein>
    <submittedName>
        <fullName evidence="1">Uncharacterized protein</fullName>
    </submittedName>
</protein>
<dbReference type="EMBL" id="CAMPGE010018118">
    <property type="protein sequence ID" value="CAI2376556.1"/>
    <property type="molecule type" value="Genomic_DNA"/>
</dbReference>
<reference evidence="1" key="1">
    <citation type="submission" date="2023-07" db="EMBL/GenBank/DDBJ databases">
        <authorList>
            <consortium name="AG Swart"/>
            <person name="Singh M."/>
            <person name="Singh A."/>
            <person name="Seah K."/>
            <person name="Emmerich C."/>
        </authorList>
    </citation>
    <scope>NUCLEOTIDE SEQUENCE</scope>
    <source>
        <strain evidence="1">DP1</strain>
    </source>
</reference>
<comment type="caution">
    <text evidence="1">The sequence shown here is derived from an EMBL/GenBank/DDBJ whole genome shotgun (WGS) entry which is preliminary data.</text>
</comment>
<organism evidence="1 2">
    <name type="scientific">Euplotes crassus</name>
    <dbReference type="NCBI Taxonomy" id="5936"/>
    <lineage>
        <taxon>Eukaryota</taxon>
        <taxon>Sar</taxon>
        <taxon>Alveolata</taxon>
        <taxon>Ciliophora</taxon>
        <taxon>Intramacronucleata</taxon>
        <taxon>Spirotrichea</taxon>
        <taxon>Hypotrichia</taxon>
        <taxon>Euplotida</taxon>
        <taxon>Euplotidae</taxon>
        <taxon>Moneuplotes</taxon>
    </lineage>
</organism>
<evidence type="ECO:0000313" key="2">
    <source>
        <dbReference type="Proteomes" id="UP001295684"/>
    </source>
</evidence>
<dbReference type="AlphaFoldDB" id="A0AAD1XPG7"/>
<name>A0AAD1XPG7_EUPCR</name>
<proteinExistence type="predicted"/>
<evidence type="ECO:0000313" key="1">
    <source>
        <dbReference type="EMBL" id="CAI2376556.1"/>
    </source>
</evidence>
<keyword evidence="2" id="KW-1185">Reference proteome</keyword>
<accession>A0AAD1XPG7</accession>
<sequence>MEAVELIGQKRKGVEILESKVQKETKEFMMNFINLNVGSSQEYLNTCFPSDCLLLCSKCPKERISLRACSEISFSCLNLNIIELYDIPLKRDQYVIKFLEKSLFSRISILKFNMRSYSTPLNFSLYSNALLKSLAKVTQRLCIEKCVISSKSIANIFHYGFHLEEIELSQCVLQTNGLKLRNNSSSLLVNDSSSTSSKQVLRHLKLPFCGLSTLNNWKANPEKLSDLFTAISDSALKYSLKCITLHHSCLNPGKMKELALKTRLDGIKMIGSEDSGLSYMFIV</sequence>
<gene>
    <name evidence="1" type="ORF">ECRASSUSDP1_LOCUS17926</name>
</gene>
<dbReference type="Proteomes" id="UP001295684">
    <property type="component" value="Unassembled WGS sequence"/>
</dbReference>